<name>A0AAV2HK29_LYMST</name>
<keyword evidence="3" id="KW-1185">Reference proteome</keyword>
<dbReference type="Proteomes" id="UP001497497">
    <property type="component" value="Unassembled WGS sequence"/>
</dbReference>
<dbReference type="AlphaFoldDB" id="A0AAV2HK29"/>
<evidence type="ECO:0000313" key="2">
    <source>
        <dbReference type="EMBL" id="CAL1532402.1"/>
    </source>
</evidence>
<reference evidence="2 3" key="1">
    <citation type="submission" date="2024-04" db="EMBL/GenBank/DDBJ databases">
        <authorList>
            <consortium name="Genoscope - CEA"/>
            <person name="William W."/>
        </authorList>
    </citation>
    <scope>NUCLEOTIDE SEQUENCE [LARGE SCALE GENOMIC DNA]</scope>
</reference>
<dbReference type="Pfam" id="PF00652">
    <property type="entry name" value="Ricin_B_lectin"/>
    <property type="match status" value="1"/>
</dbReference>
<sequence>MDRPPGTLDLTTKSCDLETSTQSFEYKKMKAIYHVLSDTCLTVAPSGRKLTFQPCTGLDTQIWLWTANPKFIPPEKER</sequence>
<comment type="caution">
    <text evidence="2">The sequence shown here is derived from an EMBL/GenBank/DDBJ whole genome shotgun (WGS) entry which is preliminary data.</text>
</comment>
<dbReference type="SUPFAM" id="SSF50370">
    <property type="entry name" value="Ricin B-like lectins"/>
    <property type="match status" value="1"/>
</dbReference>
<protein>
    <recommendedName>
        <fullName evidence="1">Ricin B lectin domain-containing protein</fullName>
    </recommendedName>
</protein>
<dbReference type="Gene3D" id="2.80.10.50">
    <property type="match status" value="1"/>
</dbReference>
<accession>A0AAV2HK29</accession>
<organism evidence="2 3">
    <name type="scientific">Lymnaea stagnalis</name>
    <name type="common">Great pond snail</name>
    <name type="synonym">Helix stagnalis</name>
    <dbReference type="NCBI Taxonomy" id="6523"/>
    <lineage>
        <taxon>Eukaryota</taxon>
        <taxon>Metazoa</taxon>
        <taxon>Spiralia</taxon>
        <taxon>Lophotrochozoa</taxon>
        <taxon>Mollusca</taxon>
        <taxon>Gastropoda</taxon>
        <taxon>Heterobranchia</taxon>
        <taxon>Euthyneura</taxon>
        <taxon>Panpulmonata</taxon>
        <taxon>Hygrophila</taxon>
        <taxon>Lymnaeoidea</taxon>
        <taxon>Lymnaeidae</taxon>
        <taxon>Lymnaea</taxon>
    </lineage>
</organism>
<feature type="domain" description="Ricin B lectin" evidence="1">
    <location>
        <begin position="10"/>
        <end position="68"/>
    </location>
</feature>
<dbReference type="EMBL" id="CAXITT010000116">
    <property type="protein sequence ID" value="CAL1532402.1"/>
    <property type="molecule type" value="Genomic_DNA"/>
</dbReference>
<dbReference type="InterPro" id="IPR035992">
    <property type="entry name" value="Ricin_B-like_lectins"/>
</dbReference>
<evidence type="ECO:0000259" key="1">
    <source>
        <dbReference type="Pfam" id="PF00652"/>
    </source>
</evidence>
<dbReference type="PROSITE" id="PS50231">
    <property type="entry name" value="RICIN_B_LECTIN"/>
    <property type="match status" value="1"/>
</dbReference>
<dbReference type="InterPro" id="IPR000772">
    <property type="entry name" value="Ricin_B_lectin"/>
</dbReference>
<evidence type="ECO:0000313" key="3">
    <source>
        <dbReference type="Proteomes" id="UP001497497"/>
    </source>
</evidence>
<gene>
    <name evidence="2" type="ORF">GSLYS_00006481001</name>
</gene>
<proteinExistence type="predicted"/>